<name>A0A3Q0IKW6_DIACI</name>
<evidence type="ECO:0000313" key="9">
    <source>
        <dbReference type="RefSeq" id="XP_026676899.1"/>
    </source>
</evidence>
<dbReference type="CDD" id="cd13250">
    <property type="entry name" value="PH_ACAP"/>
    <property type="match status" value="1"/>
</dbReference>
<dbReference type="InterPro" id="IPR027267">
    <property type="entry name" value="AH/BAR_dom_sf"/>
</dbReference>
<dbReference type="SMART" id="SM00233">
    <property type="entry name" value="PH"/>
    <property type="match status" value="1"/>
</dbReference>
<dbReference type="SUPFAM" id="SSF57863">
    <property type="entry name" value="ArfGap/RecO-like zinc finger"/>
    <property type="match status" value="1"/>
</dbReference>
<keyword evidence="8" id="KW-1185">Reference proteome</keyword>
<sequence length="390" mass="44346">NRFCSVSRDIKEVTESKHCFNKVSAELDLALQKHSAASKTKPLEIEDARNLLTATRKCFRHTALDHLHNVTLMHTKKRHLLLSTLLSYIQACRTYYHQGFDLYEGLEPFIKQLDEDMVIAKQETVKLQKKLHARHSLVNSEDLVLPSNGTGGSEKCGPGGRRMQGYLFKRTTNAFKTWNRRWFYLNDKQLVYRKRSGEEHATIMEEDMRLCSVRPALDQERRFCFEVISPNKSHMVQADSEESYHAWIQALQEVIGAAIQDSKARHPSDEHASITPVNSISQNPNKSHMVQADSEESYHAWIQALQEVIGAAIQDSKARHPSDEHASITPVNSISQNNTKPKKQMWEALLKIPGNHCCCDCGAPDPKWASINLGITLCIGKFFLWSGWGP</sequence>
<evidence type="ECO:0000259" key="6">
    <source>
        <dbReference type="PROSITE" id="PS50003"/>
    </source>
</evidence>
<dbReference type="Pfam" id="PF16746">
    <property type="entry name" value="BAR_3"/>
    <property type="match status" value="1"/>
</dbReference>
<reference evidence="9" key="1">
    <citation type="submission" date="2025-08" db="UniProtKB">
        <authorList>
            <consortium name="RefSeq"/>
        </authorList>
    </citation>
    <scope>IDENTIFICATION</scope>
</reference>
<dbReference type="Proteomes" id="UP000079169">
    <property type="component" value="Unplaced"/>
</dbReference>
<dbReference type="Pfam" id="PF00169">
    <property type="entry name" value="PH"/>
    <property type="match status" value="1"/>
</dbReference>
<dbReference type="InterPro" id="IPR004148">
    <property type="entry name" value="BAR_dom"/>
</dbReference>
<dbReference type="RefSeq" id="XP_026676899.1">
    <property type="nucleotide sequence ID" value="XM_026821098.1"/>
</dbReference>
<dbReference type="Pfam" id="PF01412">
    <property type="entry name" value="ArfGap"/>
    <property type="match status" value="1"/>
</dbReference>
<dbReference type="InterPro" id="IPR001849">
    <property type="entry name" value="PH_domain"/>
</dbReference>
<dbReference type="Gene3D" id="1.10.220.150">
    <property type="entry name" value="Arf GTPase activating protein"/>
    <property type="match status" value="1"/>
</dbReference>
<dbReference type="PANTHER" id="PTHR23180:SF399">
    <property type="entry name" value="BLOWN FUSE, ISOFORM A-RELATED"/>
    <property type="match status" value="1"/>
</dbReference>
<dbReference type="AlphaFoldDB" id="A0A3Q0IKW6"/>
<feature type="region of interest" description="Disordered" evidence="5">
    <location>
        <begin position="266"/>
        <end position="285"/>
    </location>
</feature>
<dbReference type="Gene3D" id="2.30.29.30">
    <property type="entry name" value="Pleckstrin-homology domain (PH domain)/Phosphotyrosine-binding domain (PTB)"/>
    <property type="match status" value="2"/>
</dbReference>
<dbReference type="SUPFAM" id="SSF103657">
    <property type="entry name" value="BAR/IMD domain-like"/>
    <property type="match status" value="1"/>
</dbReference>
<dbReference type="PROSITE" id="PS50115">
    <property type="entry name" value="ARFGAP"/>
    <property type="match status" value="1"/>
</dbReference>
<dbReference type="GO" id="GO:0008270">
    <property type="term" value="F:zinc ion binding"/>
    <property type="evidence" value="ECO:0007669"/>
    <property type="project" value="UniProtKB-KW"/>
</dbReference>
<feature type="domain" description="PH" evidence="6">
    <location>
        <begin position="160"/>
        <end position="256"/>
    </location>
</feature>
<dbReference type="InterPro" id="IPR038508">
    <property type="entry name" value="ArfGAP_dom_sf"/>
</dbReference>
<proteinExistence type="predicted"/>
<evidence type="ECO:0000256" key="4">
    <source>
        <dbReference type="PROSITE-ProRule" id="PRU00288"/>
    </source>
</evidence>
<keyword evidence="1" id="KW-0479">Metal-binding</keyword>
<dbReference type="InterPro" id="IPR045258">
    <property type="entry name" value="ACAP1/2/3-like"/>
</dbReference>
<feature type="non-terminal residue" evidence="9">
    <location>
        <position position="1"/>
    </location>
</feature>
<accession>A0A3Q0IKW6</accession>
<dbReference type="SUPFAM" id="SSF50729">
    <property type="entry name" value="PH domain-like"/>
    <property type="match status" value="2"/>
</dbReference>
<evidence type="ECO:0000256" key="1">
    <source>
        <dbReference type="ARBA" id="ARBA00022723"/>
    </source>
</evidence>
<dbReference type="GO" id="GO:0005096">
    <property type="term" value="F:GTPase activator activity"/>
    <property type="evidence" value="ECO:0007669"/>
    <property type="project" value="InterPro"/>
</dbReference>
<evidence type="ECO:0000256" key="5">
    <source>
        <dbReference type="SAM" id="MobiDB-lite"/>
    </source>
</evidence>
<gene>
    <name evidence="9" type="primary">LOC103505880</name>
</gene>
<keyword evidence="2 4" id="KW-0863">Zinc-finger</keyword>
<feature type="domain" description="PH" evidence="6">
    <location>
        <begin position="285"/>
        <end position="310"/>
    </location>
</feature>
<dbReference type="PROSITE" id="PS50003">
    <property type="entry name" value="PH_DOMAIN"/>
    <property type="match status" value="2"/>
</dbReference>
<evidence type="ECO:0000313" key="8">
    <source>
        <dbReference type="Proteomes" id="UP000079169"/>
    </source>
</evidence>
<dbReference type="FunFam" id="2.30.29.30:FF:000384">
    <property type="entry name" value="Uncharacterized protein, isoform A"/>
    <property type="match status" value="1"/>
</dbReference>
<evidence type="ECO:0000259" key="7">
    <source>
        <dbReference type="PROSITE" id="PS50115"/>
    </source>
</evidence>
<evidence type="ECO:0000256" key="3">
    <source>
        <dbReference type="ARBA" id="ARBA00022833"/>
    </source>
</evidence>
<keyword evidence="3" id="KW-0862">Zinc</keyword>
<dbReference type="PANTHER" id="PTHR23180">
    <property type="entry name" value="CENTAURIN/ARF"/>
    <property type="match status" value="1"/>
</dbReference>
<dbReference type="STRING" id="121845.A0A3Q0IKW6"/>
<dbReference type="PaxDb" id="121845-A0A3Q0IKW6"/>
<dbReference type="GeneID" id="103505880"/>
<dbReference type="GO" id="GO:0005737">
    <property type="term" value="C:cytoplasm"/>
    <property type="evidence" value="ECO:0007669"/>
    <property type="project" value="InterPro"/>
</dbReference>
<dbReference type="InterPro" id="IPR011993">
    <property type="entry name" value="PH-like_dom_sf"/>
</dbReference>
<evidence type="ECO:0000256" key="2">
    <source>
        <dbReference type="ARBA" id="ARBA00022771"/>
    </source>
</evidence>
<dbReference type="InterPro" id="IPR001164">
    <property type="entry name" value="ArfGAP_dom"/>
</dbReference>
<feature type="compositionally biased region" description="Polar residues" evidence="5">
    <location>
        <begin position="275"/>
        <end position="285"/>
    </location>
</feature>
<feature type="domain" description="Arf-GAP" evidence="7">
    <location>
        <begin position="343"/>
        <end position="390"/>
    </location>
</feature>
<dbReference type="Gene3D" id="1.20.1270.60">
    <property type="entry name" value="Arfaptin homology (AH) domain/BAR domain"/>
    <property type="match status" value="1"/>
</dbReference>
<protein>
    <submittedName>
        <fullName evidence="9">LOW QUALITY PROTEIN: arf-GAP with coiled-coil, ANK repeat and PH domain-containing protein 2-like</fullName>
    </submittedName>
</protein>
<organism evidence="8 9">
    <name type="scientific">Diaphorina citri</name>
    <name type="common">Asian citrus psyllid</name>
    <dbReference type="NCBI Taxonomy" id="121845"/>
    <lineage>
        <taxon>Eukaryota</taxon>
        <taxon>Metazoa</taxon>
        <taxon>Ecdysozoa</taxon>
        <taxon>Arthropoda</taxon>
        <taxon>Hexapoda</taxon>
        <taxon>Insecta</taxon>
        <taxon>Pterygota</taxon>
        <taxon>Neoptera</taxon>
        <taxon>Paraneoptera</taxon>
        <taxon>Hemiptera</taxon>
        <taxon>Sternorrhyncha</taxon>
        <taxon>Psylloidea</taxon>
        <taxon>Psyllidae</taxon>
        <taxon>Diaphorininae</taxon>
        <taxon>Diaphorina</taxon>
    </lineage>
</organism>
<dbReference type="InterPro" id="IPR037278">
    <property type="entry name" value="ARFGAP/RecO"/>
</dbReference>
<dbReference type="KEGG" id="dci:103505880"/>